<comment type="caution">
    <text evidence="2">The sequence shown here is derived from an EMBL/GenBank/DDBJ whole genome shotgun (WGS) entry which is preliminary data.</text>
</comment>
<evidence type="ECO:0000313" key="3">
    <source>
        <dbReference type="Proteomes" id="UP001529275"/>
    </source>
</evidence>
<gene>
    <name evidence="2" type="ORF">QUV98_06325</name>
</gene>
<sequence>MEELAQLLIQRNISISSVESFTVGGFAKTIGSISGISAVYRGTLVSYQTRIKRDVLHIDEKIIDQFGVVSKEVAGLMAIQGQKMFDSDVCISFTGNAGPSAMEGKPVGLIYIGIAYGENIYTFCYRLSGSRDDIQKQAILIGIEKILEILK</sequence>
<proteinExistence type="predicted"/>
<dbReference type="InterPro" id="IPR036653">
    <property type="entry name" value="CinA-like_C"/>
</dbReference>
<protein>
    <submittedName>
        <fullName evidence="2">CinA family protein</fullName>
    </submittedName>
</protein>
<feature type="domain" description="CinA C-terminal" evidence="1">
    <location>
        <begin position="2"/>
        <end position="149"/>
    </location>
</feature>
<dbReference type="Proteomes" id="UP001529275">
    <property type="component" value="Unassembled WGS sequence"/>
</dbReference>
<dbReference type="InterPro" id="IPR008136">
    <property type="entry name" value="CinA_C"/>
</dbReference>
<accession>A0ABT7UIG4</accession>
<evidence type="ECO:0000313" key="2">
    <source>
        <dbReference type="EMBL" id="MDM8195926.1"/>
    </source>
</evidence>
<dbReference type="Gene3D" id="3.90.950.20">
    <property type="entry name" value="CinA-like"/>
    <property type="match status" value="1"/>
</dbReference>
<dbReference type="Pfam" id="PF02464">
    <property type="entry name" value="CinA"/>
    <property type="match status" value="1"/>
</dbReference>
<dbReference type="EMBL" id="JAUDCK010000018">
    <property type="protein sequence ID" value="MDM8195926.1"/>
    <property type="molecule type" value="Genomic_DNA"/>
</dbReference>
<dbReference type="RefSeq" id="WP_087244197.1">
    <property type="nucleotide sequence ID" value="NZ_JAUDCK010000018.1"/>
</dbReference>
<organism evidence="2 3">
    <name type="scientific">Massilimicrobiota timonensis</name>
    <dbReference type="NCBI Taxonomy" id="1776392"/>
    <lineage>
        <taxon>Bacteria</taxon>
        <taxon>Bacillati</taxon>
        <taxon>Bacillota</taxon>
        <taxon>Erysipelotrichia</taxon>
        <taxon>Erysipelotrichales</taxon>
        <taxon>Erysipelotrichaceae</taxon>
        <taxon>Massilimicrobiota</taxon>
    </lineage>
</organism>
<dbReference type="NCBIfam" id="TIGR00199">
    <property type="entry name" value="PncC_domain"/>
    <property type="match status" value="1"/>
</dbReference>
<evidence type="ECO:0000259" key="1">
    <source>
        <dbReference type="Pfam" id="PF02464"/>
    </source>
</evidence>
<keyword evidence="3" id="KW-1185">Reference proteome</keyword>
<name>A0ABT7UIG4_9FIRM</name>
<dbReference type="SUPFAM" id="SSF142433">
    <property type="entry name" value="CinA-like"/>
    <property type="match status" value="1"/>
</dbReference>
<reference evidence="3" key="1">
    <citation type="submission" date="2023-06" db="EMBL/GenBank/DDBJ databases">
        <title>Identification and characterization of horizontal gene transfer across gut microbiota members of farm animals based on homology search.</title>
        <authorList>
            <person name="Zeman M."/>
            <person name="Kubasova T."/>
            <person name="Jahodarova E."/>
            <person name="Nykrynova M."/>
            <person name="Rychlik I."/>
        </authorList>
    </citation>
    <scope>NUCLEOTIDE SEQUENCE [LARGE SCALE GENOMIC DNA]</scope>
    <source>
        <strain evidence="3">ET341</strain>
    </source>
</reference>